<dbReference type="PANTHER" id="PTHR43778:SF2">
    <property type="entry name" value="PYRUVATE CARBOXYLASE, MITOCHONDRIAL"/>
    <property type="match status" value="1"/>
</dbReference>
<dbReference type="GO" id="GO:0006094">
    <property type="term" value="P:gluconeogenesis"/>
    <property type="evidence" value="ECO:0007669"/>
    <property type="project" value="TreeGrafter"/>
</dbReference>
<proteinExistence type="predicted"/>
<dbReference type="PROSITE" id="PS50991">
    <property type="entry name" value="PYR_CT"/>
    <property type="match status" value="1"/>
</dbReference>
<comment type="caution">
    <text evidence="2">The sequence shown here is derived from an EMBL/GenBank/DDBJ whole genome shotgun (WGS) entry which is preliminary data.</text>
</comment>
<dbReference type="EMBL" id="JACRYT010000010">
    <property type="protein sequence ID" value="MBC6680157.1"/>
    <property type="molecule type" value="Genomic_DNA"/>
</dbReference>
<dbReference type="PANTHER" id="PTHR43778">
    <property type="entry name" value="PYRUVATE CARBOXYLASE"/>
    <property type="match status" value="1"/>
</dbReference>
<dbReference type="GO" id="GO:0004736">
    <property type="term" value="F:pyruvate carboxylase activity"/>
    <property type="evidence" value="ECO:0007669"/>
    <property type="project" value="UniProtKB-EC"/>
</dbReference>
<dbReference type="SUPFAM" id="SSF51569">
    <property type="entry name" value="Aldolase"/>
    <property type="match status" value="1"/>
</dbReference>
<dbReference type="Pfam" id="PF00682">
    <property type="entry name" value="HMGL-like"/>
    <property type="match status" value="1"/>
</dbReference>
<dbReference type="InterPro" id="IPR055268">
    <property type="entry name" value="PCB-like"/>
</dbReference>
<dbReference type="InterPro" id="IPR003379">
    <property type="entry name" value="Carboxylase_cons_dom"/>
</dbReference>
<gene>
    <name evidence="2" type="ORF">H9L42_09955</name>
</gene>
<feature type="domain" description="Pyruvate carboxyltransferase" evidence="1">
    <location>
        <begin position="9"/>
        <end position="269"/>
    </location>
</feature>
<dbReference type="SUPFAM" id="SSF89000">
    <property type="entry name" value="post-HMGL domain-like"/>
    <property type="match status" value="1"/>
</dbReference>
<dbReference type="RefSeq" id="WP_187303258.1">
    <property type="nucleotide sequence ID" value="NZ_CBCTON010000021.1"/>
</dbReference>
<dbReference type="InterPro" id="IPR013785">
    <property type="entry name" value="Aldolase_TIM"/>
</dbReference>
<keyword evidence="2" id="KW-0670">Pyruvate</keyword>
<dbReference type="Pfam" id="PF02436">
    <property type="entry name" value="PYC_OADA"/>
    <property type="match status" value="1"/>
</dbReference>
<keyword evidence="2" id="KW-0436">Ligase</keyword>
<dbReference type="GO" id="GO:0005737">
    <property type="term" value="C:cytoplasm"/>
    <property type="evidence" value="ECO:0007669"/>
    <property type="project" value="TreeGrafter"/>
</dbReference>
<reference evidence="2" key="1">
    <citation type="submission" date="2020-08" db="EMBL/GenBank/DDBJ databases">
        <title>Genome public.</title>
        <authorList>
            <person name="Liu C."/>
            <person name="Sun Q."/>
        </authorList>
    </citation>
    <scope>NUCLEOTIDE SEQUENCE</scope>
    <source>
        <strain evidence="2">BX12</strain>
    </source>
</reference>
<organism evidence="2 3">
    <name type="scientific">Zhenpiania hominis</name>
    <dbReference type="NCBI Taxonomy" id="2763644"/>
    <lineage>
        <taxon>Bacteria</taxon>
        <taxon>Bacillati</taxon>
        <taxon>Bacillota</taxon>
        <taxon>Clostridia</taxon>
        <taxon>Peptostreptococcales</taxon>
        <taxon>Anaerovoracaceae</taxon>
        <taxon>Zhenpiania</taxon>
    </lineage>
</organism>
<dbReference type="AlphaFoldDB" id="A0A923SQZ5"/>
<dbReference type="EC" id="6.4.1.1" evidence="2"/>
<protein>
    <submittedName>
        <fullName evidence="2">Pyruvate carboxylase subunit B</fullName>
        <ecNumber evidence="2">6.4.1.1</ecNumber>
    </submittedName>
</protein>
<evidence type="ECO:0000313" key="2">
    <source>
        <dbReference type="EMBL" id="MBC6680157.1"/>
    </source>
</evidence>
<dbReference type="CDD" id="cd07937">
    <property type="entry name" value="DRE_TIM_PC_TC_5S"/>
    <property type="match status" value="1"/>
</dbReference>
<dbReference type="InterPro" id="IPR000891">
    <property type="entry name" value="PYR_CT"/>
</dbReference>
<dbReference type="Gene3D" id="3.20.20.70">
    <property type="entry name" value="Aldolase class I"/>
    <property type="match status" value="1"/>
</dbReference>
<keyword evidence="3" id="KW-1185">Reference proteome</keyword>
<evidence type="ECO:0000313" key="3">
    <source>
        <dbReference type="Proteomes" id="UP000602647"/>
    </source>
</evidence>
<dbReference type="NCBIfam" id="NF006761">
    <property type="entry name" value="PRK09282.1"/>
    <property type="match status" value="1"/>
</dbReference>
<sequence length="450" mass="51355">MFFSEKNRIKFTETILRDAHQSLMATRMKTADMLPIAEVLDEVGYDSVECWGGATFDVCMRYLNEDPWERLRLLRRKFKKTKLQMLLRGQNLLGYQHYSDDVVDMFIRKSVENGIDILRIFDAFNDVRNLERAVYAAKKEGAHIQLAMAYTVGKPYTLKYWKKLAVDLEALGADSICIKDMAGLLLPHEAYQLVKMLKKTVDVPIQLHSHCTSGVAPMTYLKALEAGCDGIDTALSPLALGTSQPATEVMYQTIKNEKKHAKLNEKAMNEATEYFRDFRKRAEAEGLIDNRVMDVDTETLRYQVPGGMLSNLYVQMKQQNMQNRFKEVMKEIPRVREDLGEPPLVTPSSQIVGTQAVFNVMTGERYKMVSKQTRAILKGEYGRTARPFNRSVQKKVIGNGDIVTCRPADLLTPEFYEKKRELGGMASDEEVLAHILFPQSAETFYSRQPK</sequence>
<dbReference type="Proteomes" id="UP000602647">
    <property type="component" value="Unassembled WGS sequence"/>
</dbReference>
<accession>A0A923SQZ5</accession>
<evidence type="ECO:0000259" key="1">
    <source>
        <dbReference type="PROSITE" id="PS50991"/>
    </source>
</evidence>
<name>A0A923SQZ5_9FIRM</name>